<dbReference type="PANTHER" id="PTHR30055:SF234">
    <property type="entry name" value="HTH-TYPE TRANSCRIPTIONAL REGULATOR BETI"/>
    <property type="match status" value="1"/>
</dbReference>
<dbReference type="InterPro" id="IPR001647">
    <property type="entry name" value="HTH_TetR"/>
</dbReference>
<evidence type="ECO:0000256" key="4">
    <source>
        <dbReference type="PROSITE-ProRule" id="PRU00335"/>
    </source>
</evidence>
<feature type="domain" description="HTH tetR-type" evidence="5">
    <location>
        <begin position="13"/>
        <end position="72"/>
    </location>
</feature>
<evidence type="ECO:0000256" key="3">
    <source>
        <dbReference type="ARBA" id="ARBA00023163"/>
    </source>
</evidence>
<evidence type="ECO:0000313" key="7">
    <source>
        <dbReference type="Proteomes" id="UP001597419"/>
    </source>
</evidence>
<dbReference type="SUPFAM" id="SSF48498">
    <property type="entry name" value="Tetracyclin repressor-like, C-terminal domain"/>
    <property type="match status" value="1"/>
</dbReference>
<evidence type="ECO:0000256" key="1">
    <source>
        <dbReference type="ARBA" id="ARBA00023015"/>
    </source>
</evidence>
<name>A0ABW5GXJ8_9PSEU</name>
<keyword evidence="1" id="KW-0805">Transcription regulation</keyword>
<dbReference type="InterPro" id="IPR049445">
    <property type="entry name" value="TetR_SbtR-like_C"/>
</dbReference>
<comment type="caution">
    <text evidence="6">The sequence shown here is derived from an EMBL/GenBank/DDBJ whole genome shotgun (WGS) entry which is preliminary data.</text>
</comment>
<dbReference type="Pfam" id="PF21597">
    <property type="entry name" value="TetR_C_43"/>
    <property type="match status" value="1"/>
</dbReference>
<keyword evidence="3" id="KW-0804">Transcription</keyword>
<dbReference type="InterPro" id="IPR009057">
    <property type="entry name" value="Homeodomain-like_sf"/>
</dbReference>
<gene>
    <name evidence="6" type="ORF">ACFSYJ_44030</name>
</gene>
<keyword evidence="7" id="KW-1185">Reference proteome</keyword>
<dbReference type="Proteomes" id="UP001597419">
    <property type="component" value="Unassembled WGS sequence"/>
</dbReference>
<dbReference type="SUPFAM" id="SSF46689">
    <property type="entry name" value="Homeodomain-like"/>
    <property type="match status" value="1"/>
</dbReference>
<keyword evidence="2 4" id="KW-0238">DNA-binding</keyword>
<dbReference type="RefSeq" id="WP_345408687.1">
    <property type="nucleotide sequence ID" value="NZ_BAABHG010000030.1"/>
</dbReference>
<dbReference type="PROSITE" id="PS50977">
    <property type="entry name" value="HTH_TETR_2"/>
    <property type="match status" value="1"/>
</dbReference>
<protein>
    <submittedName>
        <fullName evidence="6">TetR/AcrR family transcriptional regulator</fullName>
    </submittedName>
</protein>
<evidence type="ECO:0000313" key="6">
    <source>
        <dbReference type="EMBL" id="MFD2465641.1"/>
    </source>
</evidence>
<dbReference type="Gene3D" id="1.10.357.10">
    <property type="entry name" value="Tetracycline Repressor, domain 2"/>
    <property type="match status" value="1"/>
</dbReference>
<dbReference type="PRINTS" id="PR00455">
    <property type="entry name" value="HTHTETR"/>
</dbReference>
<sequence>MSIEQRPLRRDARRNREALVTAAREIFGARGLDAPLEEIARRAGVAIGTLYNRFPTRDALIDAAFLPTLHASLARTEEALALDDPWEGFVRFLEASITLQVADRGFTEVCARTFDAASEIEKAKRAIGERMERLIAGAQESGGLRADFRLADLGMVFAATTGAPHWRRNLGLVLDGLRADAAHPLPAD</sequence>
<dbReference type="InterPro" id="IPR050109">
    <property type="entry name" value="HTH-type_TetR-like_transc_reg"/>
</dbReference>
<proteinExistence type="predicted"/>
<reference evidence="7" key="1">
    <citation type="journal article" date="2019" name="Int. J. Syst. Evol. Microbiol.">
        <title>The Global Catalogue of Microorganisms (GCM) 10K type strain sequencing project: providing services to taxonomists for standard genome sequencing and annotation.</title>
        <authorList>
            <consortium name="The Broad Institute Genomics Platform"/>
            <consortium name="The Broad Institute Genome Sequencing Center for Infectious Disease"/>
            <person name="Wu L."/>
            <person name="Ma J."/>
        </authorList>
    </citation>
    <scope>NUCLEOTIDE SEQUENCE [LARGE SCALE GENOMIC DNA]</scope>
    <source>
        <strain evidence="7">CGMCC 4.7643</strain>
    </source>
</reference>
<evidence type="ECO:0000259" key="5">
    <source>
        <dbReference type="PROSITE" id="PS50977"/>
    </source>
</evidence>
<feature type="DNA-binding region" description="H-T-H motif" evidence="4">
    <location>
        <begin position="35"/>
        <end position="54"/>
    </location>
</feature>
<dbReference type="PANTHER" id="PTHR30055">
    <property type="entry name" value="HTH-TYPE TRANSCRIPTIONAL REGULATOR RUTR"/>
    <property type="match status" value="1"/>
</dbReference>
<accession>A0ABW5GXJ8</accession>
<dbReference type="EMBL" id="JBHUKU010000035">
    <property type="protein sequence ID" value="MFD2465641.1"/>
    <property type="molecule type" value="Genomic_DNA"/>
</dbReference>
<dbReference type="Pfam" id="PF00440">
    <property type="entry name" value="TetR_N"/>
    <property type="match status" value="1"/>
</dbReference>
<dbReference type="InterPro" id="IPR036271">
    <property type="entry name" value="Tet_transcr_reg_TetR-rel_C_sf"/>
</dbReference>
<evidence type="ECO:0000256" key="2">
    <source>
        <dbReference type="ARBA" id="ARBA00023125"/>
    </source>
</evidence>
<organism evidence="6 7">
    <name type="scientific">Amycolatopsis samaneae</name>
    <dbReference type="NCBI Taxonomy" id="664691"/>
    <lineage>
        <taxon>Bacteria</taxon>
        <taxon>Bacillati</taxon>
        <taxon>Actinomycetota</taxon>
        <taxon>Actinomycetes</taxon>
        <taxon>Pseudonocardiales</taxon>
        <taxon>Pseudonocardiaceae</taxon>
        <taxon>Amycolatopsis</taxon>
    </lineage>
</organism>